<evidence type="ECO:0000313" key="11">
    <source>
        <dbReference type="Proteomes" id="UP000075920"/>
    </source>
</evidence>
<evidence type="ECO:0000256" key="8">
    <source>
        <dbReference type="ARBA" id="ARBA00023224"/>
    </source>
</evidence>
<feature type="transmembrane region" description="Helical" evidence="9">
    <location>
        <begin position="402"/>
        <end position="423"/>
    </location>
</feature>
<keyword evidence="11" id="KW-1185">Reference proteome</keyword>
<evidence type="ECO:0000313" key="10">
    <source>
        <dbReference type="EnsemblMetazoa" id="AMIN008812-PA"/>
    </source>
</evidence>
<dbReference type="STRING" id="112268.A0A182WEL6"/>
<dbReference type="GO" id="GO:0005886">
    <property type="term" value="C:plasma membrane"/>
    <property type="evidence" value="ECO:0007669"/>
    <property type="project" value="TreeGrafter"/>
</dbReference>
<dbReference type="InterPro" id="IPR004117">
    <property type="entry name" value="7tm6_olfct_rcpt"/>
</dbReference>
<evidence type="ECO:0000256" key="5">
    <source>
        <dbReference type="ARBA" id="ARBA00022989"/>
    </source>
</evidence>
<evidence type="ECO:0000256" key="1">
    <source>
        <dbReference type="ARBA" id="ARBA00004141"/>
    </source>
</evidence>
<comment type="subcellular location">
    <subcellularLocation>
        <location evidence="1">Membrane</location>
        <topology evidence="1">Multi-pass membrane protein</topology>
    </subcellularLocation>
</comment>
<feature type="transmembrane region" description="Helical" evidence="9">
    <location>
        <begin position="217"/>
        <end position="240"/>
    </location>
</feature>
<dbReference type="VEuPathDB" id="VectorBase:AMIN008812"/>
<proteinExistence type="predicted"/>
<keyword evidence="2" id="KW-0716">Sensory transduction</keyword>
<evidence type="ECO:0000256" key="3">
    <source>
        <dbReference type="ARBA" id="ARBA00022692"/>
    </source>
</evidence>
<evidence type="ECO:0000256" key="7">
    <source>
        <dbReference type="ARBA" id="ARBA00023170"/>
    </source>
</evidence>
<sequence>MELKEEWILPDAVYENPLLKRTLLGLKYYGLLLGHSQPFKKAHCFRGTVFTVSMILFNCTQYVDLWQVWGSVSDMTANAATTLLFTTTIFRIIFFYFHRTRFNTIIKAAHTGIERILDDGWDDERDIVMSNVRYLNRLSVGFWSCALITANMMCVYSMVLYLMYEGPGSTGEQSDILGMNSNSTTFQQYPTPILRSWYPATDGVDKHFLQIYLIQLYIMYVGQLIVPSWHMFMVTLMIYGRTECSVLNHRLCFLDQYHKNQEPANKAKTNVSERVDNGERRSLIIDCIKRQASLVAFTRELEQLTRAAVFLDFVVFSVLLCALLFEASMTTSGVQVCIDICYITTMTAILFLYYWHANEIHACADQLSMSAYKSDWYRYDRGTNRMLQIFILYSNRPLKMQAFFISMSLDTFLAILRASYSYFTILKQLTD</sequence>
<dbReference type="GO" id="GO:0004984">
    <property type="term" value="F:olfactory receptor activity"/>
    <property type="evidence" value="ECO:0007669"/>
    <property type="project" value="InterPro"/>
</dbReference>
<keyword evidence="5 9" id="KW-1133">Transmembrane helix</keyword>
<dbReference type="EnsemblMetazoa" id="AMIN008812-RA">
    <property type="protein sequence ID" value="AMIN008812-PA"/>
    <property type="gene ID" value="AMIN008812"/>
</dbReference>
<dbReference type="PANTHER" id="PTHR21137">
    <property type="entry name" value="ODORANT RECEPTOR"/>
    <property type="match status" value="1"/>
</dbReference>
<dbReference type="AlphaFoldDB" id="A0A182WEL6"/>
<evidence type="ECO:0000256" key="4">
    <source>
        <dbReference type="ARBA" id="ARBA00022725"/>
    </source>
</evidence>
<dbReference type="Pfam" id="PF02949">
    <property type="entry name" value="7tm_6"/>
    <property type="match status" value="1"/>
</dbReference>
<protein>
    <submittedName>
        <fullName evidence="10">Uncharacterized protein</fullName>
    </submittedName>
</protein>
<accession>A0A182WEL6</accession>
<reference evidence="10" key="2">
    <citation type="submission" date="2020-05" db="UniProtKB">
        <authorList>
            <consortium name="EnsemblMetazoa"/>
        </authorList>
    </citation>
    <scope>IDENTIFICATION</scope>
    <source>
        <strain evidence="10">MINIMUS1</strain>
    </source>
</reference>
<evidence type="ECO:0000256" key="2">
    <source>
        <dbReference type="ARBA" id="ARBA00022606"/>
    </source>
</evidence>
<evidence type="ECO:0000256" key="9">
    <source>
        <dbReference type="SAM" id="Phobius"/>
    </source>
</evidence>
<evidence type="ECO:0000256" key="6">
    <source>
        <dbReference type="ARBA" id="ARBA00023136"/>
    </source>
</evidence>
<dbReference type="Proteomes" id="UP000075920">
    <property type="component" value="Unassembled WGS sequence"/>
</dbReference>
<feature type="transmembrane region" description="Helical" evidence="9">
    <location>
        <begin position="333"/>
        <end position="355"/>
    </location>
</feature>
<dbReference type="GO" id="GO:0005549">
    <property type="term" value="F:odorant binding"/>
    <property type="evidence" value="ECO:0007669"/>
    <property type="project" value="InterPro"/>
</dbReference>
<reference evidence="11" key="1">
    <citation type="submission" date="2013-03" db="EMBL/GenBank/DDBJ databases">
        <title>The Genome Sequence of Anopheles minimus MINIMUS1.</title>
        <authorList>
            <consortium name="The Broad Institute Genomics Platform"/>
            <person name="Neafsey D.E."/>
            <person name="Walton C."/>
            <person name="Walker B."/>
            <person name="Young S.K."/>
            <person name="Zeng Q."/>
            <person name="Gargeya S."/>
            <person name="Fitzgerald M."/>
            <person name="Haas B."/>
            <person name="Abouelleil A."/>
            <person name="Allen A.W."/>
            <person name="Alvarado L."/>
            <person name="Arachchi H.M."/>
            <person name="Berlin A.M."/>
            <person name="Chapman S.B."/>
            <person name="Gainer-Dewar J."/>
            <person name="Goldberg J."/>
            <person name="Griggs A."/>
            <person name="Gujja S."/>
            <person name="Hansen M."/>
            <person name="Howarth C."/>
            <person name="Imamovic A."/>
            <person name="Ireland A."/>
            <person name="Larimer J."/>
            <person name="McCowan C."/>
            <person name="Murphy C."/>
            <person name="Pearson M."/>
            <person name="Poon T.W."/>
            <person name="Priest M."/>
            <person name="Roberts A."/>
            <person name="Saif S."/>
            <person name="Shea T."/>
            <person name="Sisk P."/>
            <person name="Sykes S."/>
            <person name="Wortman J."/>
            <person name="Nusbaum C."/>
            <person name="Birren B."/>
        </authorList>
    </citation>
    <scope>NUCLEOTIDE SEQUENCE [LARGE SCALE GENOMIC DNA]</scope>
    <source>
        <strain evidence="11">MINIMUS1</strain>
    </source>
</reference>
<keyword evidence="6 9" id="KW-0472">Membrane</keyword>
<dbReference type="PANTHER" id="PTHR21137:SF40">
    <property type="entry name" value="ODORANT RECEPTOR 56A"/>
    <property type="match status" value="1"/>
</dbReference>
<keyword evidence="4" id="KW-0552">Olfaction</keyword>
<feature type="transmembrane region" description="Helical" evidence="9">
    <location>
        <begin position="307"/>
        <end position="327"/>
    </location>
</feature>
<dbReference type="GO" id="GO:0007165">
    <property type="term" value="P:signal transduction"/>
    <property type="evidence" value="ECO:0007669"/>
    <property type="project" value="UniProtKB-KW"/>
</dbReference>
<organism evidence="10 11">
    <name type="scientific">Anopheles minimus</name>
    <dbReference type="NCBI Taxonomy" id="112268"/>
    <lineage>
        <taxon>Eukaryota</taxon>
        <taxon>Metazoa</taxon>
        <taxon>Ecdysozoa</taxon>
        <taxon>Arthropoda</taxon>
        <taxon>Hexapoda</taxon>
        <taxon>Insecta</taxon>
        <taxon>Pterygota</taxon>
        <taxon>Neoptera</taxon>
        <taxon>Endopterygota</taxon>
        <taxon>Diptera</taxon>
        <taxon>Nematocera</taxon>
        <taxon>Culicoidea</taxon>
        <taxon>Culicidae</taxon>
        <taxon>Anophelinae</taxon>
        <taxon>Anopheles</taxon>
    </lineage>
</organism>
<feature type="transmembrane region" description="Helical" evidence="9">
    <location>
        <begin position="140"/>
        <end position="164"/>
    </location>
</feature>
<name>A0A182WEL6_9DIPT</name>
<keyword evidence="8" id="KW-0807">Transducer</keyword>
<feature type="transmembrane region" description="Helical" evidence="9">
    <location>
        <begin position="75"/>
        <end position="97"/>
    </location>
</feature>
<keyword evidence="7" id="KW-0675">Receptor</keyword>
<keyword evidence="3 9" id="KW-0812">Transmembrane</keyword>